<sequence length="696" mass="80404">MLKKIFIVLFSLICIVSCGEEQSSDQQITEQQSPSDNKASQSTSQKFHAPRSWDNIKRSGYIRALKLAWEDENHLPRSGSTSLFHRQLLTDFAEFHQLNVQWVMVDSIKQMFDALDKFEADIIPRHLTVTEQRDQRVAFTDKLAQDTEVVIGRAEAKPLTKDEIVTVHLPEGTSYVDSIKQLSANWNIHYLKKSLSADDLADRIAQKAIDFSVLDQSAVDTLLDYRDDIRIVKTLPEQRTQAWALHKHNREFLQKLNDFISAHHVEQSTQVVRTHDLNVIKSKPLTLRMITRNSPETYFLWRGELMGFEYDLMKEFTRQHNIKLDVIVADEYQEMLDLLSSGRGDVIAAAVSRTEQRQQKHNFSIRYNRVSEKIVAHASSNIKTLDDLNGKTISVRQSSAFWHTAQELAKSHGAKVMAADESLSTELLIGQVADQSIELTIADSNLIDIEQSFRDDIIAPITLNENIPYAYMVRDNNPKLLAALNAFIRKEYRQTFYNVVKNKYFANQQRKQKHREQRITEGSNLSPYDPVVQKHARRFQFDWRLITSQMYQESRFNPKAKSHAGAQGLMQVLPRTAKELGYSNLTDPKESIAAGVEYLNWTRDRFSSDLPVEERLYFALAAYNAGYGHVKDAQKLAKKMNLDPNVWFNNVERAMLLLQKPKYYKKTRFGYCRGSEPVNYVRDIHQRYLSYVTIAR</sequence>
<comment type="subcellular location">
    <subcellularLocation>
        <location evidence="1">Cell outer membrane</location>
        <topology evidence="1">Peripheral membrane protein</topology>
    </subcellularLocation>
</comment>
<accession>A0A316FHB2</accession>
<dbReference type="Gene3D" id="1.10.530.10">
    <property type="match status" value="1"/>
</dbReference>
<dbReference type="SUPFAM" id="SSF53850">
    <property type="entry name" value="Periplasmic binding protein-like II"/>
    <property type="match status" value="2"/>
</dbReference>
<dbReference type="GO" id="GO:0009279">
    <property type="term" value="C:cell outer membrane"/>
    <property type="evidence" value="ECO:0007669"/>
    <property type="project" value="UniProtKB-SubCell"/>
</dbReference>
<dbReference type="InterPro" id="IPR023346">
    <property type="entry name" value="Lysozyme-like_dom_sf"/>
</dbReference>
<dbReference type="RefSeq" id="WP_109764349.1">
    <property type="nucleotide sequence ID" value="NZ_QGGU01000010.1"/>
</dbReference>
<name>A0A316FHB2_9GAMM</name>
<evidence type="ECO:0000259" key="6">
    <source>
        <dbReference type="SMART" id="SM00062"/>
    </source>
</evidence>
<comment type="caution">
    <text evidence="7">The sequence shown here is derived from an EMBL/GenBank/DDBJ whole genome shotgun (WGS) entry which is preliminary data.</text>
</comment>
<dbReference type="SUPFAM" id="SSF53955">
    <property type="entry name" value="Lysozyme-like"/>
    <property type="match status" value="1"/>
</dbReference>
<keyword evidence="4" id="KW-0998">Cell outer membrane</keyword>
<organism evidence="7 8">
    <name type="scientific">Pleionea mediterranea</name>
    <dbReference type="NCBI Taxonomy" id="523701"/>
    <lineage>
        <taxon>Bacteria</taxon>
        <taxon>Pseudomonadati</taxon>
        <taxon>Pseudomonadota</taxon>
        <taxon>Gammaproteobacteria</taxon>
        <taxon>Oceanospirillales</taxon>
        <taxon>Pleioneaceae</taxon>
        <taxon>Pleionea</taxon>
    </lineage>
</organism>
<feature type="domain" description="Solute-binding protein family 3/N-terminal" evidence="6">
    <location>
        <begin position="77"/>
        <end position="276"/>
    </location>
</feature>
<keyword evidence="3" id="KW-0732">Signal</keyword>
<dbReference type="OrthoDB" id="9815002at2"/>
<evidence type="ECO:0000256" key="3">
    <source>
        <dbReference type="ARBA" id="ARBA00022729"/>
    </source>
</evidence>
<feature type="region of interest" description="Disordered" evidence="5">
    <location>
        <begin position="25"/>
        <end position="50"/>
    </location>
</feature>
<keyword evidence="4" id="KW-0472">Membrane</keyword>
<proteinExistence type="inferred from homology"/>
<dbReference type="SMART" id="SM00062">
    <property type="entry name" value="PBPb"/>
    <property type="match status" value="2"/>
</dbReference>
<gene>
    <name evidence="7" type="ORF">C8D97_11021</name>
</gene>
<dbReference type="InterPro" id="IPR008258">
    <property type="entry name" value="Transglycosylase_SLT_dom_1"/>
</dbReference>
<dbReference type="Proteomes" id="UP000245790">
    <property type="component" value="Unassembled WGS sequence"/>
</dbReference>
<comment type="similarity">
    <text evidence="2">Belongs to the bacterial solute-binding protein 3 family.</text>
</comment>
<evidence type="ECO:0000256" key="5">
    <source>
        <dbReference type="SAM" id="MobiDB-lite"/>
    </source>
</evidence>
<dbReference type="PANTHER" id="PTHR35936">
    <property type="entry name" value="MEMBRANE-BOUND LYTIC MUREIN TRANSGLYCOSYLASE F"/>
    <property type="match status" value="1"/>
</dbReference>
<dbReference type="CDD" id="cd13403">
    <property type="entry name" value="MLTF-like"/>
    <property type="match status" value="1"/>
</dbReference>
<dbReference type="Gene3D" id="3.40.190.10">
    <property type="entry name" value="Periplasmic binding protein-like II"/>
    <property type="match status" value="4"/>
</dbReference>
<evidence type="ECO:0000256" key="2">
    <source>
        <dbReference type="ARBA" id="ARBA00010333"/>
    </source>
</evidence>
<evidence type="ECO:0000313" key="7">
    <source>
        <dbReference type="EMBL" id="PWK47809.1"/>
    </source>
</evidence>
<evidence type="ECO:0000256" key="1">
    <source>
        <dbReference type="ARBA" id="ARBA00004339"/>
    </source>
</evidence>
<dbReference type="EMBL" id="QGGU01000010">
    <property type="protein sequence ID" value="PWK47809.1"/>
    <property type="molecule type" value="Genomic_DNA"/>
</dbReference>
<dbReference type="CDD" id="cd01009">
    <property type="entry name" value="PBP2_YfhD_N"/>
    <property type="match status" value="1"/>
</dbReference>
<dbReference type="AlphaFoldDB" id="A0A316FHB2"/>
<dbReference type="Pfam" id="PF01464">
    <property type="entry name" value="SLT"/>
    <property type="match status" value="1"/>
</dbReference>
<dbReference type="InterPro" id="IPR001638">
    <property type="entry name" value="Solute-binding_3/MltF_N"/>
</dbReference>
<protein>
    <submittedName>
        <fullName evidence="7">Membrane-bound lytic murein transglycosylase F</fullName>
    </submittedName>
</protein>
<evidence type="ECO:0000313" key="8">
    <source>
        <dbReference type="Proteomes" id="UP000245790"/>
    </source>
</evidence>
<feature type="compositionally biased region" description="Polar residues" evidence="5">
    <location>
        <begin position="25"/>
        <end position="46"/>
    </location>
</feature>
<keyword evidence="8" id="KW-1185">Reference proteome</keyword>
<reference evidence="7 8" key="1">
    <citation type="submission" date="2018-05" db="EMBL/GenBank/DDBJ databases">
        <title>Genomic Encyclopedia of Type Strains, Phase IV (KMG-IV): sequencing the most valuable type-strain genomes for metagenomic binning, comparative biology and taxonomic classification.</title>
        <authorList>
            <person name="Goeker M."/>
        </authorList>
    </citation>
    <scope>NUCLEOTIDE SEQUENCE [LARGE SCALE GENOMIC DNA]</scope>
    <source>
        <strain evidence="7 8">DSM 25350</strain>
    </source>
</reference>
<evidence type="ECO:0000256" key="4">
    <source>
        <dbReference type="ARBA" id="ARBA00023237"/>
    </source>
</evidence>
<dbReference type="Pfam" id="PF00497">
    <property type="entry name" value="SBP_bac_3"/>
    <property type="match status" value="2"/>
</dbReference>
<feature type="domain" description="Solute-binding protein family 3/N-terminal" evidence="6">
    <location>
        <begin position="286"/>
        <end position="508"/>
    </location>
</feature>